<name>A0ABV9I0C7_9FLAO</name>
<dbReference type="InterPro" id="IPR028994">
    <property type="entry name" value="Integrin_alpha_N"/>
</dbReference>
<feature type="domain" description="Secretion system C-terminal sorting" evidence="3">
    <location>
        <begin position="511"/>
        <end position="584"/>
    </location>
</feature>
<dbReference type="InterPro" id="IPR027039">
    <property type="entry name" value="Crtac1"/>
</dbReference>
<evidence type="ECO:0000313" key="5">
    <source>
        <dbReference type="Proteomes" id="UP001596043"/>
    </source>
</evidence>
<feature type="domain" description="ASPIC/UnbV" evidence="2">
    <location>
        <begin position="424"/>
        <end position="491"/>
    </location>
</feature>
<dbReference type="PANTHER" id="PTHR16026:SF0">
    <property type="entry name" value="CARTILAGE ACIDIC PROTEIN 1"/>
    <property type="match status" value="1"/>
</dbReference>
<dbReference type="Pfam" id="PF07593">
    <property type="entry name" value="UnbV_ASPIC"/>
    <property type="match status" value="1"/>
</dbReference>
<reference evidence="5" key="1">
    <citation type="journal article" date="2019" name="Int. J. Syst. Evol. Microbiol.">
        <title>The Global Catalogue of Microorganisms (GCM) 10K type strain sequencing project: providing services to taxonomists for standard genome sequencing and annotation.</title>
        <authorList>
            <consortium name="The Broad Institute Genomics Platform"/>
            <consortium name="The Broad Institute Genome Sequencing Center for Infectious Disease"/>
            <person name="Wu L."/>
            <person name="Ma J."/>
        </authorList>
    </citation>
    <scope>NUCLEOTIDE SEQUENCE [LARGE SCALE GENOMIC DNA]</scope>
    <source>
        <strain evidence="5">YJ-61-S</strain>
    </source>
</reference>
<accession>A0ABV9I0C7</accession>
<dbReference type="Pfam" id="PF18962">
    <property type="entry name" value="Por_Secre_tail"/>
    <property type="match status" value="1"/>
</dbReference>
<evidence type="ECO:0000259" key="2">
    <source>
        <dbReference type="Pfam" id="PF07593"/>
    </source>
</evidence>
<dbReference type="Gene3D" id="2.130.10.130">
    <property type="entry name" value="Integrin alpha, N-terminal"/>
    <property type="match status" value="2"/>
</dbReference>
<comment type="caution">
    <text evidence="4">The sequence shown here is derived from an EMBL/GenBank/DDBJ whole genome shotgun (WGS) entry which is preliminary data.</text>
</comment>
<gene>
    <name evidence="4" type="ORF">ACFO3O_14210</name>
</gene>
<dbReference type="InterPro" id="IPR011519">
    <property type="entry name" value="UnbV_ASPIC"/>
</dbReference>
<keyword evidence="5" id="KW-1185">Reference proteome</keyword>
<evidence type="ECO:0000313" key="4">
    <source>
        <dbReference type="EMBL" id="MFC4635071.1"/>
    </source>
</evidence>
<dbReference type="PANTHER" id="PTHR16026">
    <property type="entry name" value="CARTILAGE ACIDIC PROTEIN 1"/>
    <property type="match status" value="1"/>
</dbReference>
<evidence type="ECO:0000256" key="1">
    <source>
        <dbReference type="ARBA" id="ARBA00022729"/>
    </source>
</evidence>
<dbReference type="EMBL" id="JBHSFV010000009">
    <property type="protein sequence ID" value="MFC4635071.1"/>
    <property type="molecule type" value="Genomic_DNA"/>
</dbReference>
<protein>
    <submittedName>
        <fullName evidence="4">FG-GAP-like repeat-containing protein</fullName>
    </submittedName>
</protein>
<dbReference type="Proteomes" id="UP001596043">
    <property type="component" value="Unassembled WGS sequence"/>
</dbReference>
<dbReference type="InterPro" id="IPR013517">
    <property type="entry name" value="FG-GAP"/>
</dbReference>
<dbReference type="RefSeq" id="WP_379979942.1">
    <property type="nucleotide sequence ID" value="NZ_JBHSFV010000009.1"/>
</dbReference>
<sequence length="585" mass="64813">MKRVCFIFILIILIAQQGFSQIEFRNDEPSLFDQQTVYGTSVLGPSISFFDFDNDGWDDITIPASATRDFRFFKNVAGTFQELNLGISSNNIQARHAIWVDVDNDGDNDFFATSDLGHLWLYRNEGGNTFTDITNTSGLPTVDLPYWGSSWGDYNNDGLLDVFISIRDADQVEGNLLYQGNGDGTFVNTTVSAGIDPDGYITFCSSFFDYDNDGDQDIYTANDKCTTPNTLYRNNGDGTFTDVSIESNTDLYMSAMSTTIDDFNNDGWLDIYVTNFYPPFEEDVTVGNAYLINNGDGTFTNIALENGTRFDSIGWGAVSLDVLNNTHKDLYVSASVNGSDDRFSSALYINDGMQNYTVTTNTGIEEDTFISYSNAIGDIQNDGLQDIVVINANSQPISLWNNTSTTDNNWLKIKLQGTTSNRMGIGSRIKVGVGDNVYYGYTLCGEGYMNQNSATELFGVGQATIVDYIEVAWLSGITDRIEDIAPNQSITIVEGSNPLSTEEFTENEITVYPNPTKNTVFFTYTGNQQIANATIFDIQGKIIQTQAINPTNQEHRIDISTLAGGIYFLSIDDRNHSIIKKIIVQ</sequence>
<dbReference type="InterPro" id="IPR026444">
    <property type="entry name" value="Secre_tail"/>
</dbReference>
<organism evidence="4 5">
    <name type="scientific">Dokdonia ponticola</name>
    <dbReference type="NCBI Taxonomy" id="2041041"/>
    <lineage>
        <taxon>Bacteria</taxon>
        <taxon>Pseudomonadati</taxon>
        <taxon>Bacteroidota</taxon>
        <taxon>Flavobacteriia</taxon>
        <taxon>Flavobacteriales</taxon>
        <taxon>Flavobacteriaceae</taxon>
        <taxon>Dokdonia</taxon>
    </lineage>
</organism>
<dbReference type="NCBIfam" id="TIGR04183">
    <property type="entry name" value="Por_Secre_tail"/>
    <property type="match status" value="1"/>
</dbReference>
<keyword evidence="1" id="KW-0732">Signal</keyword>
<evidence type="ECO:0000259" key="3">
    <source>
        <dbReference type="Pfam" id="PF18962"/>
    </source>
</evidence>
<proteinExistence type="predicted"/>
<dbReference type="Pfam" id="PF13517">
    <property type="entry name" value="FG-GAP_3"/>
    <property type="match status" value="2"/>
</dbReference>
<dbReference type="SUPFAM" id="SSF69318">
    <property type="entry name" value="Integrin alpha N-terminal domain"/>
    <property type="match status" value="1"/>
</dbReference>